<gene>
    <name evidence="1" type="ORF">GCM10011495_32270</name>
</gene>
<protein>
    <recommendedName>
        <fullName evidence="3">DUF4833 domain-containing protein</fullName>
    </recommendedName>
</protein>
<evidence type="ECO:0008006" key="3">
    <source>
        <dbReference type="Google" id="ProtNLM"/>
    </source>
</evidence>
<proteinExistence type="predicted"/>
<comment type="caution">
    <text evidence="1">The sequence shown here is derived from an EMBL/GenBank/DDBJ whole genome shotgun (WGS) entry which is preliminary data.</text>
</comment>
<name>A0ABQ2AAJ6_9BACT</name>
<evidence type="ECO:0000313" key="1">
    <source>
        <dbReference type="EMBL" id="GGH89200.1"/>
    </source>
</evidence>
<evidence type="ECO:0000313" key="2">
    <source>
        <dbReference type="Proteomes" id="UP000637774"/>
    </source>
</evidence>
<accession>A0ABQ2AAJ6</accession>
<reference evidence="2" key="1">
    <citation type="journal article" date="2019" name="Int. J. Syst. Evol. Microbiol.">
        <title>The Global Catalogue of Microorganisms (GCM) 10K type strain sequencing project: providing services to taxonomists for standard genome sequencing and annotation.</title>
        <authorList>
            <consortium name="The Broad Institute Genomics Platform"/>
            <consortium name="The Broad Institute Genome Sequencing Center for Infectious Disease"/>
            <person name="Wu L."/>
            <person name="Ma J."/>
        </authorList>
    </citation>
    <scope>NUCLEOTIDE SEQUENCE [LARGE SCALE GENOMIC DNA]</scope>
    <source>
        <strain evidence="2">CGMCC 1.14966</strain>
    </source>
</reference>
<dbReference type="EMBL" id="BMGY01000038">
    <property type="protein sequence ID" value="GGH89200.1"/>
    <property type="molecule type" value="Genomic_DNA"/>
</dbReference>
<sequence>MSDNYMSDHTIYCNSPAEARAAGVFIDTVIVEPRVVQYGPYTVAFEDCWVEQLRESRRESWYSRRVVTKQARALVNLNLRATLNNQPIADADDSPILTCEQGGGGIYLGQQPQQYLSVYADMLPDGRLNVELPLALTLDYGLKKAPQVCFIAYPAKSRTHPAGQAK</sequence>
<keyword evidence="2" id="KW-1185">Reference proteome</keyword>
<organism evidence="1 2">
    <name type="scientific">Hymenobacter frigidus</name>
    <dbReference type="NCBI Taxonomy" id="1524095"/>
    <lineage>
        <taxon>Bacteria</taxon>
        <taxon>Pseudomonadati</taxon>
        <taxon>Bacteroidota</taxon>
        <taxon>Cytophagia</taxon>
        <taxon>Cytophagales</taxon>
        <taxon>Hymenobacteraceae</taxon>
        <taxon>Hymenobacter</taxon>
    </lineage>
</organism>
<dbReference type="Proteomes" id="UP000637774">
    <property type="component" value="Unassembled WGS sequence"/>
</dbReference>